<keyword evidence="5" id="KW-1185">Reference proteome</keyword>
<dbReference type="InterPro" id="IPR000286">
    <property type="entry name" value="HDACs"/>
</dbReference>
<sequence length="302" mass="33721">MQFFYTDHIQVPLPPGHRFPMQKYRLLHEALVNENVLTEDQLYPAEVASDEDVLRVHTEHYVMGLKNNTLSEKELRPIGLTWSPELLIRSYTAVGGFIAATDSALRNGFSALLAGGTHHAHADRGEGYCVFNDFAVAALRLLEMKKVKKILIIDLDVHQGNGNSSILGNRDDVFILSLHGDKNYPFRKVPSHLDVGLPSDTGDEDYLSALAGALRQISHLDYDILFYQAGVDPLKEDTLGTFALTFDGLMRRDRMVFEFAGNKPVAMGLGGGYANPIELTVRAHVNTIKVAKEYYLTTMKTW</sequence>
<dbReference type="KEGG" id="psti:SOO65_10140"/>
<dbReference type="InterPro" id="IPR044150">
    <property type="entry name" value="HDAC_classIV"/>
</dbReference>
<protein>
    <submittedName>
        <fullName evidence="4">Histone deacetylase</fullName>
    </submittedName>
</protein>
<dbReference type="Gene3D" id="3.40.800.20">
    <property type="entry name" value="Histone deacetylase domain"/>
    <property type="match status" value="1"/>
</dbReference>
<evidence type="ECO:0000259" key="3">
    <source>
        <dbReference type="Pfam" id="PF00850"/>
    </source>
</evidence>
<feature type="domain" description="Histone deacetylase" evidence="3">
    <location>
        <begin position="17"/>
        <end position="276"/>
    </location>
</feature>
<organism evidence="4 5">
    <name type="scientific">Peredibacter starrii</name>
    <dbReference type="NCBI Taxonomy" id="28202"/>
    <lineage>
        <taxon>Bacteria</taxon>
        <taxon>Pseudomonadati</taxon>
        <taxon>Bdellovibrionota</taxon>
        <taxon>Bacteriovoracia</taxon>
        <taxon>Bacteriovoracales</taxon>
        <taxon>Bacteriovoracaceae</taxon>
        <taxon>Peredibacter</taxon>
    </lineage>
</organism>
<comment type="similarity">
    <text evidence="1">Belongs to the histone deacetylase family.</text>
</comment>
<dbReference type="RefSeq" id="WP_321399984.1">
    <property type="nucleotide sequence ID" value="NZ_CP139487.1"/>
</dbReference>
<evidence type="ECO:0000313" key="4">
    <source>
        <dbReference type="EMBL" id="WPU67113.1"/>
    </source>
</evidence>
<dbReference type="Pfam" id="PF00850">
    <property type="entry name" value="Hist_deacetyl"/>
    <property type="match status" value="1"/>
</dbReference>
<dbReference type="EMBL" id="CP139487">
    <property type="protein sequence ID" value="WPU67113.1"/>
    <property type="molecule type" value="Genomic_DNA"/>
</dbReference>
<gene>
    <name evidence="4" type="ORF">SOO65_10140</name>
</gene>
<dbReference type="PRINTS" id="PR01270">
    <property type="entry name" value="HDASUPER"/>
</dbReference>
<dbReference type="PANTHER" id="PTHR10625">
    <property type="entry name" value="HISTONE DEACETYLASE HDAC1-RELATED"/>
    <property type="match status" value="1"/>
</dbReference>
<dbReference type="GO" id="GO:0016787">
    <property type="term" value="F:hydrolase activity"/>
    <property type="evidence" value="ECO:0007669"/>
    <property type="project" value="UniProtKB-KW"/>
</dbReference>
<dbReference type="InterPro" id="IPR037138">
    <property type="entry name" value="His_deacetylse_dom_sf"/>
</dbReference>
<dbReference type="GO" id="GO:0004407">
    <property type="term" value="F:histone deacetylase activity"/>
    <property type="evidence" value="ECO:0007669"/>
    <property type="project" value="InterPro"/>
</dbReference>
<keyword evidence="2" id="KW-0378">Hydrolase</keyword>
<dbReference type="PANTHER" id="PTHR10625:SF19">
    <property type="entry name" value="HISTONE DEACETYLASE 12"/>
    <property type="match status" value="1"/>
</dbReference>
<evidence type="ECO:0000256" key="1">
    <source>
        <dbReference type="ARBA" id="ARBA00005947"/>
    </source>
</evidence>
<dbReference type="InterPro" id="IPR023696">
    <property type="entry name" value="Ureohydrolase_dom_sf"/>
</dbReference>
<evidence type="ECO:0000256" key="2">
    <source>
        <dbReference type="ARBA" id="ARBA00022801"/>
    </source>
</evidence>
<accession>A0AAX4HVJ5</accession>
<dbReference type="Proteomes" id="UP001324634">
    <property type="component" value="Chromosome"/>
</dbReference>
<reference evidence="4 5" key="1">
    <citation type="submission" date="2023-11" db="EMBL/GenBank/DDBJ databases">
        <title>Peredibacter starrii A3.12.</title>
        <authorList>
            <person name="Mitchell R.J."/>
        </authorList>
    </citation>
    <scope>NUCLEOTIDE SEQUENCE [LARGE SCALE GENOMIC DNA]</scope>
    <source>
        <strain evidence="4 5">A3.12</strain>
    </source>
</reference>
<dbReference type="SUPFAM" id="SSF52768">
    <property type="entry name" value="Arginase/deacetylase"/>
    <property type="match status" value="1"/>
</dbReference>
<dbReference type="CDD" id="cd09993">
    <property type="entry name" value="HDAC_classIV"/>
    <property type="match status" value="1"/>
</dbReference>
<name>A0AAX4HVJ5_9BACT</name>
<dbReference type="InterPro" id="IPR023801">
    <property type="entry name" value="His_deacetylse_dom"/>
</dbReference>
<evidence type="ECO:0000313" key="5">
    <source>
        <dbReference type="Proteomes" id="UP001324634"/>
    </source>
</evidence>
<proteinExistence type="inferred from homology"/>
<dbReference type="GO" id="GO:0040029">
    <property type="term" value="P:epigenetic regulation of gene expression"/>
    <property type="evidence" value="ECO:0007669"/>
    <property type="project" value="TreeGrafter"/>
</dbReference>
<dbReference type="AlphaFoldDB" id="A0AAX4HVJ5"/>